<feature type="transmembrane region" description="Helical" evidence="2">
    <location>
        <begin position="6"/>
        <end position="30"/>
    </location>
</feature>
<name>A0A544T595_9BACI</name>
<evidence type="ECO:0000313" key="3">
    <source>
        <dbReference type="EMBL" id="TQR12622.1"/>
    </source>
</evidence>
<keyword evidence="2" id="KW-0472">Membrane</keyword>
<protein>
    <submittedName>
        <fullName evidence="3">DUF2500 domain-containing protein</fullName>
    </submittedName>
</protein>
<dbReference type="AlphaFoldDB" id="A0A544T595"/>
<feature type="region of interest" description="Disordered" evidence="1">
    <location>
        <begin position="45"/>
        <end position="65"/>
    </location>
</feature>
<reference evidence="3 4" key="1">
    <citation type="submission" date="2019-05" db="EMBL/GenBank/DDBJ databases">
        <title>Psychrobacillus vulpis sp. nov., a new species isolated from feces of a red fox that inhabits in The Tablas de Daimiel Natural Park, Albacete, Spain.</title>
        <authorList>
            <person name="Rodriguez M."/>
            <person name="Reina J.C."/>
            <person name="Bejar V."/>
            <person name="Llamas I."/>
        </authorList>
    </citation>
    <scope>NUCLEOTIDE SEQUENCE [LARGE SCALE GENOMIC DNA]</scope>
    <source>
        <strain evidence="3 4">NEAU-3TGS17</strain>
    </source>
</reference>
<accession>A0A544T595</accession>
<gene>
    <name evidence="3" type="ORF">FG382_13450</name>
</gene>
<sequence length="117" mass="12958">MDSYGFFGGIPPFFALFFLVVAGFIIFSIVKKGAQWNKNNNSPKLSVPAQVVTKRSHTQGGSGDSSAFTSYYTTFQVESGDRMELQLSGQEYGMLAEDDLGILTFQGTRFLSFERTK</sequence>
<dbReference type="OrthoDB" id="282886at2"/>
<keyword evidence="4" id="KW-1185">Reference proteome</keyword>
<keyword evidence="2" id="KW-1133">Transmembrane helix</keyword>
<dbReference type="RefSeq" id="WP_142539403.1">
    <property type="nucleotide sequence ID" value="NZ_BMIE01000006.1"/>
</dbReference>
<dbReference type="Proteomes" id="UP000317316">
    <property type="component" value="Unassembled WGS sequence"/>
</dbReference>
<organism evidence="3 4">
    <name type="scientific">Psychrobacillus lasiicapitis</name>
    <dbReference type="NCBI Taxonomy" id="1636719"/>
    <lineage>
        <taxon>Bacteria</taxon>
        <taxon>Bacillati</taxon>
        <taxon>Bacillota</taxon>
        <taxon>Bacilli</taxon>
        <taxon>Bacillales</taxon>
        <taxon>Bacillaceae</taxon>
        <taxon>Psychrobacillus</taxon>
    </lineage>
</organism>
<dbReference type="Gene3D" id="2.40.50.660">
    <property type="match status" value="1"/>
</dbReference>
<evidence type="ECO:0000313" key="4">
    <source>
        <dbReference type="Proteomes" id="UP000317316"/>
    </source>
</evidence>
<dbReference type="EMBL" id="VDGH01000007">
    <property type="protein sequence ID" value="TQR12622.1"/>
    <property type="molecule type" value="Genomic_DNA"/>
</dbReference>
<dbReference type="InterPro" id="IPR019635">
    <property type="entry name" value="DUF2500"/>
</dbReference>
<dbReference type="Pfam" id="PF10694">
    <property type="entry name" value="DUF2500"/>
    <property type="match status" value="1"/>
</dbReference>
<comment type="caution">
    <text evidence="3">The sequence shown here is derived from an EMBL/GenBank/DDBJ whole genome shotgun (WGS) entry which is preliminary data.</text>
</comment>
<proteinExistence type="predicted"/>
<evidence type="ECO:0000256" key="1">
    <source>
        <dbReference type="SAM" id="MobiDB-lite"/>
    </source>
</evidence>
<evidence type="ECO:0000256" key="2">
    <source>
        <dbReference type="SAM" id="Phobius"/>
    </source>
</evidence>
<keyword evidence="2" id="KW-0812">Transmembrane</keyword>